<protein>
    <submittedName>
        <fullName evidence="2">Uncharacterized protein</fullName>
    </submittedName>
</protein>
<proteinExistence type="predicted"/>
<organism evidence="2 3">
    <name type="scientific">Puccinia coronata f. sp. avenae</name>
    <dbReference type="NCBI Taxonomy" id="200324"/>
    <lineage>
        <taxon>Eukaryota</taxon>
        <taxon>Fungi</taxon>
        <taxon>Dikarya</taxon>
        <taxon>Basidiomycota</taxon>
        <taxon>Pucciniomycotina</taxon>
        <taxon>Pucciniomycetes</taxon>
        <taxon>Pucciniales</taxon>
        <taxon>Pucciniaceae</taxon>
        <taxon>Puccinia</taxon>
    </lineage>
</organism>
<feature type="compositionally biased region" description="Polar residues" evidence="1">
    <location>
        <begin position="140"/>
        <end position="161"/>
    </location>
</feature>
<name>A0A2N5TRI7_9BASI</name>
<sequence>MTYAHHIWIPAWPWPQEESWFSGKERLVMTSLPPIVQTRQSYPPGPPSYTCSLHLLPTSVGYYNSWSSPSLWDDELPELEAETTFANDRSYYVISSSDSEAQSECTASTPRDRSLSAPCRTAKPGHQRESVSPSLAFMQPNESSTGGSGTPNTHSTVTRQLSKSEKKSLKRAKSGNALSKAITPAIAMEEAPSRTPANDQDSSEESDRPIPKKPFHQSHDEDHGTWEATKSVIKIEGANTPSERKSKQWEATRIELRKLTCPVVRFRAERSWRGVNHLYSIGKQKQHGIHVITVRAIGSTAKHLNGCYTALVSALVTLGIKPIVIQRQILHTNWPNEWILHIPNEEALRLPSYASDSKGVLYNATGPPFFFSWNLIPRTSSEEANSEYRFLRFIAHAPAFGPLPDADNLPFTTKLMVANKGGDDTALHVSNVRFQGFQEDGWHYCSGNYVVTVDQIPLGDTFDKFWKSATNKTVSAMWENVSVRLTLANPCQFCGAEQHPNGEDCEFKAVRHPDDIKAKRREQPTKSTAPPNRALHDRLLAFWVETTSRLDSLLDHPV</sequence>
<evidence type="ECO:0000313" key="2">
    <source>
        <dbReference type="EMBL" id="PLW28104.1"/>
    </source>
</evidence>
<accession>A0A2N5TRI7</accession>
<evidence type="ECO:0000256" key="1">
    <source>
        <dbReference type="SAM" id="MobiDB-lite"/>
    </source>
</evidence>
<dbReference type="AlphaFoldDB" id="A0A2N5TRI7"/>
<dbReference type="EMBL" id="PGCI01000378">
    <property type="protein sequence ID" value="PLW28104.1"/>
    <property type="molecule type" value="Genomic_DNA"/>
</dbReference>
<dbReference type="Proteomes" id="UP000235392">
    <property type="component" value="Unassembled WGS sequence"/>
</dbReference>
<gene>
    <name evidence="2" type="ORF">PCASD_22490</name>
</gene>
<comment type="caution">
    <text evidence="2">The sequence shown here is derived from an EMBL/GenBank/DDBJ whole genome shotgun (WGS) entry which is preliminary data.</text>
</comment>
<feature type="region of interest" description="Disordered" evidence="1">
    <location>
        <begin position="101"/>
        <end position="226"/>
    </location>
</feature>
<evidence type="ECO:0000313" key="3">
    <source>
        <dbReference type="Proteomes" id="UP000235392"/>
    </source>
</evidence>
<reference evidence="2 3" key="1">
    <citation type="submission" date="2017-11" db="EMBL/GenBank/DDBJ databases">
        <title>De novo assembly and phasing of dikaryotic genomes from two isolates of Puccinia coronata f. sp. avenae, the causal agent of oat crown rust.</title>
        <authorList>
            <person name="Miller M.E."/>
            <person name="Zhang Y."/>
            <person name="Omidvar V."/>
            <person name="Sperschneider J."/>
            <person name="Schwessinger B."/>
            <person name="Raley C."/>
            <person name="Palmer J.M."/>
            <person name="Garnica D."/>
            <person name="Upadhyaya N."/>
            <person name="Rathjen J."/>
            <person name="Taylor J.M."/>
            <person name="Park R.F."/>
            <person name="Dodds P.N."/>
            <person name="Hirsch C.D."/>
            <person name="Kianian S.F."/>
            <person name="Figueroa M."/>
        </authorList>
    </citation>
    <scope>NUCLEOTIDE SEQUENCE [LARGE SCALE GENOMIC DNA]</scope>
    <source>
        <strain evidence="2">12SD80</strain>
    </source>
</reference>